<reference evidence="2" key="3">
    <citation type="journal article" date="2022" name="BMC Genomics">
        <title>Comparative genome analysis of mycobacteria focusing on tRNA and non-coding RNA.</title>
        <authorList>
            <person name="Behra P.R.K."/>
            <person name="Pettersson B.M.F."/>
            <person name="Ramesh M."/>
            <person name="Das S."/>
            <person name="Dasgupta S."/>
            <person name="Kirsebom L.A."/>
        </authorList>
    </citation>
    <scope>NUCLEOTIDE SEQUENCE</scope>
    <source>
        <strain evidence="2">DSM 44203</strain>
    </source>
</reference>
<evidence type="ECO:0000313" key="1">
    <source>
        <dbReference type="EMBL" id="GAT09649.1"/>
    </source>
</evidence>
<protein>
    <recommendedName>
        <fullName evidence="5">ABM domain-containing protein</fullName>
    </recommendedName>
</protein>
<evidence type="ECO:0000313" key="2">
    <source>
        <dbReference type="EMBL" id="MCV7024046.1"/>
    </source>
</evidence>
<comment type="caution">
    <text evidence="2">The sequence shown here is derived from an EMBL/GenBank/DDBJ whole genome shotgun (WGS) entry which is preliminary data.</text>
</comment>
<dbReference type="SUPFAM" id="SSF54909">
    <property type="entry name" value="Dimeric alpha+beta barrel"/>
    <property type="match status" value="2"/>
</dbReference>
<proteinExistence type="predicted"/>
<name>A0AAW5SKL3_MYCNV</name>
<reference evidence="1 3" key="1">
    <citation type="journal article" date="2016" name="Genome Announc.">
        <title>Draft Genome Sequences of Five Rapidly Growing Mycobacterium Species, M. thermoresistibile, M. fortuitum subsp. acetamidolyticum, M. canariasense, M. brisbanense, and M. novocastrense.</title>
        <authorList>
            <person name="Katahira K."/>
            <person name="Ogura Y."/>
            <person name="Gotoh Y."/>
            <person name="Hayashi T."/>
        </authorList>
    </citation>
    <scope>NUCLEOTIDE SEQUENCE [LARGE SCALE GENOMIC DNA]</scope>
    <source>
        <strain evidence="1 3">JCM18114</strain>
    </source>
</reference>
<accession>A0AAW5SKL3</accession>
<organism evidence="2 4">
    <name type="scientific">Mycolicibacterium novocastrense</name>
    <name type="common">Mycobacterium novocastrense</name>
    <dbReference type="NCBI Taxonomy" id="59813"/>
    <lineage>
        <taxon>Bacteria</taxon>
        <taxon>Bacillati</taxon>
        <taxon>Actinomycetota</taxon>
        <taxon>Actinomycetes</taxon>
        <taxon>Mycobacteriales</taxon>
        <taxon>Mycobacteriaceae</taxon>
        <taxon>Mycolicibacterium</taxon>
    </lineage>
</organism>
<dbReference type="EMBL" id="BCTA01000036">
    <property type="protein sequence ID" value="GAT09649.1"/>
    <property type="molecule type" value="Genomic_DNA"/>
</dbReference>
<dbReference type="InterPro" id="IPR011008">
    <property type="entry name" value="Dimeric_a/b-barrel"/>
</dbReference>
<evidence type="ECO:0008006" key="5">
    <source>
        <dbReference type="Google" id="ProtNLM"/>
    </source>
</evidence>
<dbReference type="Proteomes" id="UP001207528">
    <property type="component" value="Unassembled WGS sequence"/>
</dbReference>
<keyword evidence="3" id="KW-1185">Reference proteome</keyword>
<dbReference type="Proteomes" id="UP000069773">
    <property type="component" value="Unassembled WGS sequence"/>
</dbReference>
<sequence>MYARSTTVHARPSSVDDGIAFIRSEVLPALEAIDGFVGLSLLADRESGHCIATSAWDSEDALRTSAERAAPLRDRAVEVLGGEATVDQWQIGVMHRDHRSAEGACVRATWLRVPREHIARSIEFYKTDVLPALEALDGFCSASYLINPESGRAVSSATFDSREAMAENREQARELRNARTRELGADIVDVGEFDLVLAHLRIPEMV</sequence>
<dbReference type="RefSeq" id="WP_067390093.1">
    <property type="nucleotide sequence ID" value="NZ_BCTA01000036.1"/>
</dbReference>
<gene>
    <name evidence="2" type="ORF">H7I77_11895</name>
    <name evidence="1" type="ORF">RMCN_2782</name>
</gene>
<dbReference type="AlphaFoldDB" id="A0AAW5SKL3"/>
<evidence type="ECO:0000313" key="4">
    <source>
        <dbReference type="Proteomes" id="UP001207528"/>
    </source>
</evidence>
<evidence type="ECO:0000313" key="3">
    <source>
        <dbReference type="Proteomes" id="UP000069773"/>
    </source>
</evidence>
<dbReference type="EMBL" id="JACKTI010000035">
    <property type="protein sequence ID" value="MCV7024046.1"/>
    <property type="molecule type" value="Genomic_DNA"/>
</dbReference>
<reference evidence="2" key="2">
    <citation type="submission" date="2020-07" db="EMBL/GenBank/DDBJ databases">
        <authorList>
            <person name="Pettersson B.M.F."/>
            <person name="Behra P.R.K."/>
            <person name="Ramesh M."/>
            <person name="Das S."/>
            <person name="Dasgupta S."/>
            <person name="Kirsebom L.A."/>
        </authorList>
    </citation>
    <scope>NUCLEOTIDE SEQUENCE</scope>
    <source>
        <strain evidence="2">DSM 44203</strain>
    </source>
</reference>